<protein>
    <submittedName>
        <fullName evidence="1">Uncharacterized protein</fullName>
    </submittedName>
</protein>
<accession>A0ABQ2DPS6</accession>
<reference evidence="2" key="1">
    <citation type="journal article" date="2019" name="Int. J. Syst. Evol. Microbiol.">
        <title>The Global Catalogue of Microorganisms (GCM) 10K type strain sequencing project: providing services to taxonomists for standard genome sequencing and annotation.</title>
        <authorList>
            <consortium name="The Broad Institute Genomics Platform"/>
            <consortium name="The Broad Institute Genome Sequencing Center for Infectious Disease"/>
            <person name="Wu L."/>
            <person name="Ma J."/>
        </authorList>
    </citation>
    <scope>NUCLEOTIDE SEQUENCE [LARGE SCALE GENOMIC DNA]</scope>
    <source>
        <strain evidence="2">CGMCC 1.3685</strain>
    </source>
</reference>
<dbReference type="Proteomes" id="UP000606115">
    <property type="component" value="Unassembled WGS sequence"/>
</dbReference>
<name>A0ABQ2DPS6_9MICC</name>
<gene>
    <name evidence="1" type="ORF">GCM10007173_20560</name>
</gene>
<dbReference type="EMBL" id="BMKX01000004">
    <property type="protein sequence ID" value="GGJ61622.1"/>
    <property type="molecule type" value="Genomic_DNA"/>
</dbReference>
<keyword evidence="2" id="KW-1185">Reference proteome</keyword>
<sequence>MNGYLANDDIRYNMGVTIARNVCELPGIVQAAGQQWATNRVSFWWKVW</sequence>
<proteinExistence type="predicted"/>
<evidence type="ECO:0000313" key="2">
    <source>
        <dbReference type="Proteomes" id="UP000606115"/>
    </source>
</evidence>
<organism evidence="1 2">
    <name type="scientific">Glutamicibacter ardleyensis</name>
    <dbReference type="NCBI Taxonomy" id="225894"/>
    <lineage>
        <taxon>Bacteria</taxon>
        <taxon>Bacillati</taxon>
        <taxon>Actinomycetota</taxon>
        <taxon>Actinomycetes</taxon>
        <taxon>Micrococcales</taxon>
        <taxon>Micrococcaceae</taxon>
        <taxon>Glutamicibacter</taxon>
    </lineage>
</organism>
<evidence type="ECO:0000313" key="1">
    <source>
        <dbReference type="EMBL" id="GGJ61622.1"/>
    </source>
</evidence>
<comment type="caution">
    <text evidence="1">The sequence shown here is derived from an EMBL/GenBank/DDBJ whole genome shotgun (WGS) entry which is preliminary data.</text>
</comment>